<feature type="domain" description="Fibronectin type-III" evidence="5">
    <location>
        <begin position="311"/>
        <end position="400"/>
    </location>
</feature>
<dbReference type="InterPro" id="IPR003961">
    <property type="entry name" value="FN3_dom"/>
</dbReference>
<dbReference type="PRINTS" id="PR01415">
    <property type="entry name" value="ANKYRIN"/>
</dbReference>
<keyword evidence="1" id="KW-0677">Repeat</keyword>
<dbReference type="SMART" id="SM00060">
    <property type="entry name" value="FN3"/>
    <property type="match status" value="3"/>
</dbReference>
<organism evidence="6 7">
    <name type="scientific">Mytilus galloprovincialis</name>
    <name type="common">Mediterranean mussel</name>
    <dbReference type="NCBI Taxonomy" id="29158"/>
    <lineage>
        <taxon>Eukaryota</taxon>
        <taxon>Metazoa</taxon>
        <taxon>Spiralia</taxon>
        <taxon>Lophotrochozoa</taxon>
        <taxon>Mollusca</taxon>
        <taxon>Bivalvia</taxon>
        <taxon>Autobranchia</taxon>
        <taxon>Pteriomorphia</taxon>
        <taxon>Mytilida</taxon>
        <taxon>Mytiloidea</taxon>
        <taxon>Mytilidae</taxon>
        <taxon>Mytilinae</taxon>
        <taxon>Mytilus</taxon>
    </lineage>
</organism>
<dbReference type="Gene3D" id="1.25.40.20">
    <property type="entry name" value="Ankyrin repeat-containing domain"/>
    <property type="match status" value="8"/>
</dbReference>
<dbReference type="InterPro" id="IPR002110">
    <property type="entry name" value="Ankyrin_rpt"/>
</dbReference>
<dbReference type="PANTHER" id="PTHR24123">
    <property type="entry name" value="ANKYRIN REPEAT-CONTAINING"/>
    <property type="match status" value="1"/>
</dbReference>
<feature type="repeat" description="ANK" evidence="3">
    <location>
        <begin position="1733"/>
        <end position="1765"/>
    </location>
</feature>
<feature type="repeat" description="ANK" evidence="3">
    <location>
        <begin position="1269"/>
        <end position="1301"/>
    </location>
</feature>
<feature type="repeat" description="ANK" evidence="3">
    <location>
        <begin position="1568"/>
        <end position="1600"/>
    </location>
</feature>
<feature type="repeat" description="ANK" evidence="3">
    <location>
        <begin position="2737"/>
        <end position="2769"/>
    </location>
</feature>
<evidence type="ECO:0000313" key="7">
    <source>
        <dbReference type="Proteomes" id="UP000596742"/>
    </source>
</evidence>
<accession>A0A8B6FD89</accession>
<name>A0A8B6FD89_MYTGA</name>
<feature type="repeat" description="ANK" evidence="3">
    <location>
        <begin position="2364"/>
        <end position="2396"/>
    </location>
</feature>
<feature type="repeat" description="ANK" evidence="3">
    <location>
        <begin position="2837"/>
        <end position="2869"/>
    </location>
</feature>
<dbReference type="InterPro" id="IPR036116">
    <property type="entry name" value="FN3_sf"/>
</dbReference>
<dbReference type="InterPro" id="IPR041249">
    <property type="entry name" value="HEPN_DZIP3"/>
</dbReference>
<proteinExistence type="predicted"/>
<feature type="repeat" description="ANK" evidence="3">
    <location>
        <begin position="1236"/>
        <end position="1268"/>
    </location>
</feature>
<gene>
    <name evidence="6" type="ORF">MGAL_10B000940</name>
</gene>
<dbReference type="SUPFAM" id="SSF49265">
    <property type="entry name" value="Fibronectin type III"/>
    <property type="match status" value="2"/>
</dbReference>
<evidence type="ECO:0000256" key="1">
    <source>
        <dbReference type="ARBA" id="ARBA00022737"/>
    </source>
</evidence>
<dbReference type="CDD" id="cd00063">
    <property type="entry name" value="FN3"/>
    <property type="match status" value="3"/>
</dbReference>
<feature type="repeat" description="ANK" evidence="3">
    <location>
        <begin position="2870"/>
        <end position="2902"/>
    </location>
</feature>
<dbReference type="PROSITE" id="PS50297">
    <property type="entry name" value="ANK_REP_REGION"/>
    <property type="match status" value="35"/>
</dbReference>
<dbReference type="Pfam" id="PF13637">
    <property type="entry name" value="Ank_4"/>
    <property type="match status" value="2"/>
</dbReference>
<feature type="repeat" description="ANK" evidence="3">
    <location>
        <begin position="1535"/>
        <end position="1567"/>
    </location>
</feature>
<comment type="caution">
    <text evidence="6">The sequence shown here is derived from an EMBL/GenBank/DDBJ whole genome shotgun (WGS) entry which is preliminary data.</text>
</comment>
<dbReference type="PANTHER" id="PTHR24123:SF33">
    <property type="entry name" value="PROTEIN HOS4"/>
    <property type="match status" value="1"/>
</dbReference>
<dbReference type="SUPFAM" id="SSF48403">
    <property type="entry name" value="Ankyrin repeat"/>
    <property type="match status" value="6"/>
</dbReference>
<dbReference type="EMBL" id="UYJE01006674">
    <property type="protein sequence ID" value="VDI47999.1"/>
    <property type="molecule type" value="Genomic_DNA"/>
</dbReference>
<feature type="repeat" description="ANK" evidence="3">
    <location>
        <begin position="1833"/>
        <end position="1866"/>
    </location>
</feature>
<feature type="repeat" description="ANK" evidence="3">
    <location>
        <begin position="2638"/>
        <end position="2670"/>
    </location>
</feature>
<feature type="repeat" description="ANK" evidence="3">
    <location>
        <begin position="2704"/>
        <end position="2736"/>
    </location>
</feature>
<feature type="repeat" description="ANK" evidence="3">
    <location>
        <begin position="2331"/>
        <end position="2363"/>
    </location>
</feature>
<feature type="domain" description="Fibronectin type-III" evidence="5">
    <location>
        <begin position="205"/>
        <end position="309"/>
    </location>
</feature>
<dbReference type="Pfam" id="PF18738">
    <property type="entry name" value="HEPN_DZIP3"/>
    <property type="match status" value="1"/>
</dbReference>
<feature type="repeat" description="ANK" evidence="3">
    <location>
        <begin position="1502"/>
        <end position="1534"/>
    </location>
</feature>
<evidence type="ECO:0000256" key="2">
    <source>
        <dbReference type="ARBA" id="ARBA00023043"/>
    </source>
</evidence>
<dbReference type="InterPro" id="IPR013783">
    <property type="entry name" value="Ig-like_fold"/>
</dbReference>
<feature type="repeat" description="ANK" evidence="3">
    <location>
        <begin position="2152"/>
        <end position="2184"/>
    </location>
</feature>
<feature type="repeat" description="ANK" evidence="3">
    <location>
        <begin position="1601"/>
        <end position="1633"/>
    </location>
</feature>
<feature type="repeat" description="ANK" evidence="3">
    <location>
        <begin position="1634"/>
        <end position="1666"/>
    </location>
</feature>
<protein>
    <recommendedName>
        <fullName evidence="5">Fibronectin type-III domain-containing protein</fullName>
    </recommendedName>
</protein>
<feature type="repeat" description="ANK" evidence="3">
    <location>
        <begin position="2185"/>
        <end position="2217"/>
    </location>
</feature>
<feature type="repeat" description="ANK" evidence="3">
    <location>
        <begin position="2506"/>
        <end position="2538"/>
    </location>
</feature>
<feature type="repeat" description="ANK" evidence="3">
    <location>
        <begin position="2298"/>
        <end position="2330"/>
    </location>
</feature>
<evidence type="ECO:0000256" key="4">
    <source>
        <dbReference type="SAM" id="MobiDB-lite"/>
    </source>
</evidence>
<feature type="repeat" description="ANK" evidence="3">
    <location>
        <begin position="1302"/>
        <end position="1334"/>
    </location>
</feature>
<evidence type="ECO:0000313" key="6">
    <source>
        <dbReference type="EMBL" id="VDI47999.1"/>
    </source>
</evidence>
<feature type="repeat" description="ANK" evidence="3">
    <location>
        <begin position="1700"/>
        <end position="1732"/>
    </location>
</feature>
<dbReference type="Pfam" id="PF00023">
    <property type="entry name" value="Ank"/>
    <property type="match status" value="6"/>
</dbReference>
<dbReference type="PROSITE" id="PS50853">
    <property type="entry name" value="FN3"/>
    <property type="match status" value="3"/>
</dbReference>
<feature type="repeat" description="ANK" evidence="3">
    <location>
        <begin position="2903"/>
        <end position="2935"/>
    </location>
</feature>
<feature type="repeat" description="ANK" evidence="3">
    <location>
        <begin position="2605"/>
        <end position="2637"/>
    </location>
</feature>
<feature type="repeat" description="ANK" evidence="3">
    <location>
        <begin position="1335"/>
        <end position="1367"/>
    </location>
</feature>
<feature type="repeat" description="ANK" evidence="3">
    <location>
        <begin position="1900"/>
        <end position="1932"/>
    </location>
</feature>
<feature type="repeat" description="ANK" evidence="3">
    <location>
        <begin position="1402"/>
        <end position="1424"/>
    </location>
</feature>
<feature type="repeat" description="ANK" evidence="3">
    <location>
        <begin position="2936"/>
        <end position="2968"/>
    </location>
</feature>
<dbReference type="Proteomes" id="UP000596742">
    <property type="component" value="Unassembled WGS sequence"/>
</dbReference>
<feature type="repeat" description="ANK" evidence="3">
    <location>
        <begin position="1799"/>
        <end position="1831"/>
    </location>
</feature>
<dbReference type="Pfam" id="PF12796">
    <property type="entry name" value="Ank_2"/>
    <property type="match status" value="13"/>
</dbReference>
<feature type="repeat" description="ANK" evidence="3">
    <location>
        <begin position="2671"/>
        <end position="2703"/>
    </location>
</feature>
<feature type="repeat" description="ANK" evidence="3">
    <location>
        <begin position="1436"/>
        <end position="1468"/>
    </location>
</feature>
<dbReference type="PROSITE" id="PS50088">
    <property type="entry name" value="ANK_REPEAT"/>
    <property type="match status" value="40"/>
</dbReference>
<dbReference type="InterPro" id="IPR036770">
    <property type="entry name" value="Ankyrin_rpt-contain_sf"/>
</dbReference>
<feature type="repeat" description="ANK" evidence="3">
    <location>
        <begin position="1867"/>
        <end position="1899"/>
    </location>
</feature>
<feature type="repeat" description="ANK" evidence="3">
    <location>
        <begin position="1933"/>
        <end position="1965"/>
    </location>
</feature>
<feature type="repeat" description="ANK" evidence="3">
    <location>
        <begin position="2070"/>
        <end position="2102"/>
    </location>
</feature>
<feature type="repeat" description="ANK" evidence="3">
    <location>
        <begin position="1766"/>
        <end position="1798"/>
    </location>
</feature>
<reference evidence="6" key="1">
    <citation type="submission" date="2018-11" db="EMBL/GenBank/DDBJ databases">
        <authorList>
            <person name="Alioto T."/>
            <person name="Alioto T."/>
        </authorList>
    </citation>
    <scope>NUCLEOTIDE SEQUENCE</scope>
</reference>
<feature type="repeat" description="ANK" evidence="3">
    <location>
        <begin position="2572"/>
        <end position="2604"/>
    </location>
</feature>
<feature type="repeat" description="ANK" evidence="3">
    <location>
        <begin position="2539"/>
        <end position="2571"/>
    </location>
</feature>
<dbReference type="InterPro" id="IPR051165">
    <property type="entry name" value="Multifunctional_ANK_Repeat"/>
</dbReference>
<evidence type="ECO:0000259" key="5">
    <source>
        <dbReference type="PROSITE" id="PS50853"/>
    </source>
</evidence>
<feature type="region of interest" description="Disordered" evidence="4">
    <location>
        <begin position="2996"/>
        <end position="3045"/>
    </location>
</feature>
<feature type="repeat" description="ANK" evidence="3">
    <location>
        <begin position="2473"/>
        <end position="2505"/>
    </location>
</feature>
<keyword evidence="7" id="KW-1185">Reference proteome</keyword>
<feature type="domain" description="Fibronectin type-III" evidence="5">
    <location>
        <begin position="411"/>
        <end position="505"/>
    </location>
</feature>
<sequence>MNRIVAFCLPVCIAFKRDCPGPSEREFRAISFCNKSVAFTYSCLYDENRGVNVESCKATVDFAPPGNKYVQRGQPDFTPCEKKRYQPFRLWSNVSGQCIFKKSQCVSDGQFLYNNGTTESDRSCRCDYTHGYAFIKKPKHPCYCIPSEEECSCYKKNCPNNTLLTPEFSPKCIAFLVTAICTLFIVVEGLLVYKCYKGQERHPLPPNDVRLHADTYTDGITVTWSHPSHTSADKRLHFKIKWRVNNSVEEFSHKVAGTVNKFMIPDVFPCEEYKITVIACISEFADTEHGGYYRESEPSVESTITTEEPFPPKDLKAMPDYEGIYLTWSVPEYPTLDKIRHFIVEVKACKKDIINVTSEKTSFRISDVFPSTSYSICMSTCVRAGTEIESDQRQIKTESRYTELIRCKTPEPLPPIDVTASPSPNGILVSWTCPDYPATDKIQCYKLEMTNVNDEKQTREIKPNTNGDGSILMSGVSSKTEYSFTISTAAKCPTSRDETFQLPCVVASVPSKSVKCVSKVICAETKVKEEKKNFLRLEKLLYIANSAVIQKIEKKILSDTNLDVTSLETGKDFLNALSKDQKDDIYSTADKDVSTGSMDYDLVLLLRFWLSSIEEGIPTDKFENTPPSEDFSTQADLSRIYLTRKRYQNSSMKTISALEFDDSWKIVNKAVIRLGGHPFKEKCTRVFRQLSSQISRQLSTAKNETMENHDILEAILQDQEQTTNLQTKGKTSATSDNSNTHDTQVMENVLQLDDSIDMKMYSCLCQDVHILEVSTWKTYQDKLCCKDVIVDLQKDLKDASCAALVGTEREELNGILHHIALEFVQQYKHFVIIPCKTPVEIVQHYKLDRHQLFVLEDACGRMIPLQETVRDLVEQNGNFKQILQAGKTKIMISFTASVYWQTDFPKTDLFFSKCVKDLAPGYSIQYVPKQTVNKVKFENAWTNQLDDWFVNDKARHCSLLIATMHNGCISLSHFKDNSTNKIHQICKEYSLDCAQVEASLRNIPENYISKEDGQFKISNSVMFHFLCCYFCSNKYVHDLFLHLVDDKVFYGKLMLECIQEKPEDECTAVNKSQEESYFWRILDDVSHKDYSVFYSRQMIFPEFRRKLIDRLSKMGGKWIVDAINTKELQLIAITGESQKSPLLFACSQGYEELVSFMLRVIQKDFKDKTLSALYRISIDQGYPLSIISLLKRSGAKIKSESDESWTALSSACLRRNQEIANYLIHEESNVDKADASGTTPVMLACYTGLYKTVDLLIKRGVDLNRLNNRKMSPLKYACTSGHKNIVSLLLDNGVNVNTTYEDGNTPLVVAFQNNHDCVVTLLKNKGFDVDKTDICGRTALAMACTNGNSDTVQSLIELGANLNSRDNEGWVPLSRACKRGEESIVRVLSIEKTVDLNKADNDGWTPLKKASLNGHSKVVEILLNTHKLKIDQADNDGLTPLMSSCQKGHVNVATLLIRGNSDVNYRSNKGKTPLMIATQYEHTEIINLLLENEATINIEDNNGFTPLRVACNVNNDKTIRLFLQKSVDVDKPDKEGCSPLQIACKNDNSTISELLIDAGADVNMQDKTGWTPLKTACKEGNLKICKLLLSQKADINKPDFSGWTPLKNASLNGHTDIVQWLLQNDAIVDKTAEDGSTALMSACQIGHEKIVKLLIEYDACINHQCKSRLTPLIAACDNNKSKVVQFLIEKKADINLYDAERRTPLQYACMKGYKETLEILIEKGADVNKADRRGWTPLKTACRGGVENIVELLLNHDVDINKEDNEGWTPLKSASFQGHYKIVRRLLRKKADIDKVDNEGWTSLMSACKVGNIKVIRVLLEYEADVNIYSKSTGDTPLIIACTYSDGGEIIQLLLEKDADWKWTNNIGQTALLLACMYGKTKNVSTLLGHKVDINVTDKNCVSPLKAACQGLYLEIVELLIKAGADINIVDQNGYTPLISACEKKNIQLVELLIRNNADVNRSTRDGWNPYLFAIKNSDDKTANLLIENGAEKSKSSLLKACEIRLLPIIEFLLDKDRSIESKEIDVMTPLKMVIEKRHFDVLDLFIKKGRTFELDHSMLKDLIDAFDEEGLSALGKACRDANTETLIYLLEHGADIFQPDQRGISPLIYACFNGNKHNVDLLLEKLEKVVDENSKIVLDSCRSYLNKADNDGYTPLTAAASRGHVPLIELLILKGTDVDKLDDCGKAPIMYACEKGDLHTVKSLVSNGASITIISEKTCSPFTLAKRANAWQIVDYLIEMEIRLNHEDLLSISTIESGNEKRNGNDFFTMACKNGYRALVELIINEKQADLNSPDCEGLTPLMHACKMNQTKIVEVIVKNGIDIDSESSEGKTALMFACFEGYTDIAEILLKNQASVNKSDNSGLTSLMVACQKGSLSCVKLLTKYGADMDIKSSALLSAFKIACYTENYEIVDHLVSQESYKSLKYDVRKLLDRTHNNWKELIQSVCKGGYESLFNILIESEDEIDAADCDGNSLILLASQGGHDGIIENLVTRGANINHQNQIGHTALRMACNGGLARSVKILLKNDAHPNKTDAEGRTPLMIVSQGGCLDVVEILIQHHADINLGDRKGTTALMLVAKLGHYDTATYLVTKGADTSKCDNKGLNSVMVACQHGHIAIVRLIAKTKIDLNSSDNDGFTPLRFACDGGHNDIADFLIQNKAEVDKADTRCWTPLKSSSARGEIATVTLLLEKGAEVNKQDTDGWTPLMSACRYGHDNIAELLLNWKAGIDMTEVDGWTALRIACNNGQESTVKFLVSKGANVNKVDKQGWSPLKGACVGDPKNKLDSILQIGKIIGRSEECKESSSFNSTSNKKYEEIVEYLIQNCADVNLSDKDGETCLMTACKGGHVDLVKLLFSNISDINKADNKGTTAFKIACVMGHTKVAELLLTRGADINKSDSNGWTPLKIACQAEHKDTVEMLLRNEANVNIEDNDGWTALMSACTHGNKDIVKSLLENGAIVKYSAHSGSTTPMIIAKSMGHKRVEKLLKRALEGSMNGGDGEDDQEDDEDDEQSDRRSIGRIPWPFPLPFFNARGEDDDDEDSNLQSALFASLLGNNDRLNELN</sequence>
<dbReference type="SMART" id="SM00248">
    <property type="entry name" value="ANK"/>
    <property type="match status" value="52"/>
</dbReference>
<keyword evidence="2 3" id="KW-0040">ANK repeat</keyword>
<feature type="repeat" description="ANK" evidence="3">
    <location>
        <begin position="1667"/>
        <end position="1699"/>
    </location>
</feature>
<dbReference type="OrthoDB" id="10305613at2759"/>
<feature type="repeat" description="ANK" evidence="3">
    <location>
        <begin position="1469"/>
        <end position="1501"/>
    </location>
</feature>
<evidence type="ECO:0000256" key="3">
    <source>
        <dbReference type="PROSITE-ProRule" id="PRU00023"/>
    </source>
</evidence>
<dbReference type="Gene3D" id="2.60.40.10">
    <property type="entry name" value="Immunoglobulins"/>
    <property type="match status" value="3"/>
</dbReference>
<feature type="compositionally biased region" description="Acidic residues" evidence="4">
    <location>
        <begin position="3002"/>
        <end position="3015"/>
    </location>
</feature>